<dbReference type="InterPro" id="IPR036264">
    <property type="entry name" value="Bact_exopeptidase_dim_dom"/>
</dbReference>
<evidence type="ECO:0000256" key="5">
    <source>
        <dbReference type="ARBA" id="ARBA00022833"/>
    </source>
</evidence>
<protein>
    <recommendedName>
        <fullName evidence="9">Peptidase M20 dimerisation domain-containing protein</fullName>
    </recommendedName>
</protein>
<evidence type="ECO:0000259" key="9">
    <source>
        <dbReference type="Pfam" id="PF07687"/>
    </source>
</evidence>
<evidence type="ECO:0000256" key="1">
    <source>
        <dbReference type="ARBA" id="ARBA00001947"/>
    </source>
</evidence>
<dbReference type="GO" id="GO:0008237">
    <property type="term" value="F:metallopeptidase activity"/>
    <property type="evidence" value="ECO:0007669"/>
    <property type="project" value="UniProtKB-KW"/>
</dbReference>
<dbReference type="EMBL" id="AP027059">
    <property type="protein sequence ID" value="BDU50498.1"/>
    <property type="molecule type" value="Genomic_DNA"/>
</dbReference>
<gene>
    <name evidence="10" type="ORF">HLVA_10670</name>
</gene>
<accession>A0AAU9DE76</accession>
<dbReference type="GO" id="GO:0046872">
    <property type="term" value="F:metal ion binding"/>
    <property type="evidence" value="ECO:0007669"/>
    <property type="project" value="UniProtKB-UniRule"/>
</dbReference>
<dbReference type="PANTHER" id="PTHR42994">
    <property type="entry name" value="PEPTIDASE T"/>
    <property type="match status" value="1"/>
</dbReference>
<dbReference type="RefSeq" id="WP_307905425.1">
    <property type="nucleotide sequence ID" value="NZ_AP027059.1"/>
</dbReference>
<dbReference type="InterPro" id="IPR001261">
    <property type="entry name" value="ArgE/DapE_CS"/>
</dbReference>
<dbReference type="Proteomes" id="UP001321582">
    <property type="component" value="Chromosome"/>
</dbReference>
<dbReference type="Pfam" id="PF07687">
    <property type="entry name" value="M20_dimer"/>
    <property type="match status" value="1"/>
</dbReference>
<evidence type="ECO:0000256" key="7">
    <source>
        <dbReference type="PIRNR" id="PIRNR001123"/>
    </source>
</evidence>
<dbReference type="NCBIfam" id="TIGR01883">
    <property type="entry name" value="PepT-like"/>
    <property type="match status" value="1"/>
</dbReference>
<dbReference type="PIRSF" id="PIRSF001123">
    <property type="entry name" value="PepA_GA"/>
    <property type="match status" value="1"/>
</dbReference>
<keyword evidence="4" id="KW-0378">Hydrolase</keyword>
<name>A0AAU9DE76_9FUSO</name>
<evidence type="ECO:0000256" key="3">
    <source>
        <dbReference type="ARBA" id="ARBA00022723"/>
    </source>
</evidence>
<dbReference type="GO" id="GO:0004177">
    <property type="term" value="F:aminopeptidase activity"/>
    <property type="evidence" value="ECO:0007669"/>
    <property type="project" value="UniProtKB-UniRule"/>
</dbReference>
<feature type="binding site" evidence="8">
    <location>
        <position position="342"/>
    </location>
    <ligand>
        <name>Zn(2+)</name>
        <dbReference type="ChEBI" id="CHEBI:29105"/>
        <label>2</label>
    </ligand>
</feature>
<dbReference type="Gene3D" id="3.40.630.10">
    <property type="entry name" value="Zn peptidases"/>
    <property type="match status" value="1"/>
</dbReference>
<evidence type="ECO:0000256" key="6">
    <source>
        <dbReference type="ARBA" id="ARBA00023049"/>
    </source>
</evidence>
<evidence type="ECO:0000256" key="2">
    <source>
        <dbReference type="ARBA" id="ARBA00022670"/>
    </source>
</evidence>
<dbReference type="InterPro" id="IPR011650">
    <property type="entry name" value="Peptidase_M20_dimer"/>
</dbReference>
<evidence type="ECO:0000256" key="4">
    <source>
        <dbReference type="ARBA" id="ARBA00022801"/>
    </source>
</evidence>
<dbReference type="Gene3D" id="3.30.70.360">
    <property type="match status" value="1"/>
</dbReference>
<keyword evidence="6" id="KW-0482">Metalloprotease</keyword>
<dbReference type="AlphaFoldDB" id="A0AAU9DE76"/>
<dbReference type="InterPro" id="IPR002933">
    <property type="entry name" value="Peptidase_M20"/>
</dbReference>
<evidence type="ECO:0000313" key="11">
    <source>
        <dbReference type="Proteomes" id="UP001321582"/>
    </source>
</evidence>
<dbReference type="PANTHER" id="PTHR42994:SF2">
    <property type="entry name" value="PEPTIDASE"/>
    <property type="match status" value="1"/>
</dbReference>
<dbReference type="PROSITE" id="PS00758">
    <property type="entry name" value="ARGE_DAPE_CPG2_1"/>
    <property type="match status" value="1"/>
</dbReference>
<dbReference type="SUPFAM" id="SSF53187">
    <property type="entry name" value="Zn-dependent exopeptidases"/>
    <property type="match status" value="1"/>
</dbReference>
<evidence type="ECO:0000256" key="8">
    <source>
        <dbReference type="PIRSR" id="PIRSR001123-2"/>
    </source>
</evidence>
<evidence type="ECO:0000313" key="10">
    <source>
        <dbReference type="EMBL" id="BDU50498.1"/>
    </source>
</evidence>
<dbReference type="InterPro" id="IPR008007">
    <property type="entry name" value="Peptidase_M42"/>
</dbReference>
<keyword evidence="5" id="KW-0862">Zinc</keyword>
<sequence>MINEERIINKFIEMVKIYSPSLEEREMANYLIGELKKLGLEVYEDNAGEINKGNAGNIIGILKGDGPEVMFSSHMDTVTPCKNIIPIIKDGKIMSKGDTILGGDDKAGIAAILEMLYIIKENNLKHPTLVIVFSIAEEIRLLGATSFDESKFNLKYGFILDSSGKPGSVVKQAPYHEQIKLKFIGKAAHAGIEPEKGISALYVAAKAISKLNIGRIDEETTLNLGIINGGHATNIVMEELNIVGESRSFDEKKLGETIETVIEICQNTAEEYGAKLDYELTREYDGFNFSEDYELIKLVKQAADNLKFPFKAESLGGGSDTNVYNKKGIDTVNLGIGMSKVHSTSEYIEKEDLINSAELILELVKVISNDVTK</sequence>
<dbReference type="InterPro" id="IPR010162">
    <property type="entry name" value="PepT-like"/>
</dbReference>
<feature type="domain" description="Peptidase M20 dimerisation" evidence="9">
    <location>
        <begin position="179"/>
        <end position="272"/>
    </location>
</feature>
<dbReference type="GO" id="GO:0006508">
    <property type="term" value="P:proteolysis"/>
    <property type="evidence" value="ECO:0007669"/>
    <property type="project" value="UniProtKB-KW"/>
</dbReference>
<keyword evidence="3 8" id="KW-0479">Metal-binding</keyword>
<reference evidence="10 11" key="1">
    <citation type="submission" date="2022-11" db="EMBL/GenBank/DDBJ databases">
        <title>Haliovirga abyssi gen. nov., sp. nov., a mesophilic fermentative bacterium isolated from the Iheya North hydrothermal field and the proposal of Haliovirgaceae fam. nov.</title>
        <authorList>
            <person name="Miyazaki U."/>
            <person name="Tame A."/>
            <person name="Miyazaki J."/>
            <person name="Takai K."/>
            <person name="Sawayama S."/>
            <person name="Kitajima M."/>
            <person name="Okamoto A."/>
            <person name="Nakagawa S."/>
        </authorList>
    </citation>
    <scope>NUCLEOTIDE SEQUENCE [LARGE SCALE GENOMIC DNA]</scope>
    <source>
        <strain evidence="10 11">IC12</strain>
    </source>
</reference>
<comment type="cofactor">
    <cofactor evidence="1">
        <name>Zn(2+)</name>
        <dbReference type="ChEBI" id="CHEBI:29105"/>
    </cofactor>
</comment>
<organism evidence="10 11">
    <name type="scientific">Haliovirga abyssi</name>
    <dbReference type="NCBI Taxonomy" id="2996794"/>
    <lineage>
        <taxon>Bacteria</taxon>
        <taxon>Fusobacteriati</taxon>
        <taxon>Fusobacteriota</taxon>
        <taxon>Fusobacteriia</taxon>
        <taxon>Fusobacteriales</taxon>
        <taxon>Haliovirgaceae</taxon>
        <taxon>Haliovirga</taxon>
    </lineage>
</organism>
<dbReference type="SUPFAM" id="SSF55031">
    <property type="entry name" value="Bacterial exopeptidase dimerisation domain"/>
    <property type="match status" value="1"/>
</dbReference>
<dbReference type="KEGG" id="haby:HLVA_10670"/>
<dbReference type="Pfam" id="PF01546">
    <property type="entry name" value="Peptidase_M20"/>
    <property type="match status" value="1"/>
</dbReference>
<keyword evidence="2" id="KW-0645">Protease</keyword>
<comment type="cofactor">
    <cofactor evidence="8">
        <name>a divalent metal cation</name>
        <dbReference type="ChEBI" id="CHEBI:60240"/>
    </cofactor>
    <text evidence="8">Binds 2 divalent metal cations per subunit.</text>
</comment>
<comment type="similarity">
    <text evidence="7">Belongs to the peptidase M42 family.</text>
</comment>
<keyword evidence="11" id="KW-1185">Reference proteome</keyword>
<proteinExistence type="inferred from homology"/>